<reference evidence="1 2" key="1">
    <citation type="submission" date="2023-03" db="EMBL/GenBank/DDBJ databases">
        <title>High recombination rates correlate with genetic variation in Cardiocondyla obscurior ants.</title>
        <authorList>
            <person name="Errbii M."/>
        </authorList>
    </citation>
    <scope>NUCLEOTIDE SEQUENCE [LARGE SCALE GENOMIC DNA]</scope>
    <source>
        <strain evidence="1">Alpha-2009</strain>
        <tissue evidence="1">Whole body</tissue>
    </source>
</reference>
<evidence type="ECO:0000313" key="2">
    <source>
        <dbReference type="Proteomes" id="UP001430953"/>
    </source>
</evidence>
<gene>
    <name evidence="1" type="ORF">PUN28_003140</name>
</gene>
<dbReference type="AlphaFoldDB" id="A0AAW2GKP0"/>
<evidence type="ECO:0000313" key="1">
    <source>
        <dbReference type="EMBL" id="KAL0127654.1"/>
    </source>
</evidence>
<comment type="caution">
    <text evidence="1">The sequence shown here is derived from an EMBL/GenBank/DDBJ whole genome shotgun (WGS) entry which is preliminary data.</text>
</comment>
<protein>
    <submittedName>
        <fullName evidence="1">Uncharacterized protein</fullName>
    </submittedName>
</protein>
<sequence length="101" mass="11475">MRRKDGILFKGNLPLKNYNSVIRKLKETSSDDGVLSLYADRYTHTLDQPSIKPSKDTTLKESIVLRTPIKCAVESRNSVIGHTCCRSSTHHFDVDQKRSNI</sequence>
<organism evidence="1 2">
    <name type="scientific">Cardiocondyla obscurior</name>
    <dbReference type="NCBI Taxonomy" id="286306"/>
    <lineage>
        <taxon>Eukaryota</taxon>
        <taxon>Metazoa</taxon>
        <taxon>Ecdysozoa</taxon>
        <taxon>Arthropoda</taxon>
        <taxon>Hexapoda</taxon>
        <taxon>Insecta</taxon>
        <taxon>Pterygota</taxon>
        <taxon>Neoptera</taxon>
        <taxon>Endopterygota</taxon>
        <taxon>Hymenoptera</taxon>
        <taxon>Apocrita</taxon>
        <taxon>Aculeata</taxon>
        <taxon>Formicoidea</taxon>
        <taxon>Formicidae</taxon>
        <taxon>Myrmicinae</taxon>
        <taxon>Cardiocondyla</taxon>
    </lineage>
</organism>
<dbReference type="EMBL" id="JADYXP020000003">
    <property type="protein sequence ID" value="KAL0127654.1"/>
    <property type="molecule type" value="Genomic_DNA"/>
</dbReference>
<accession>A0AAW2GKP0</accession>
<dbReference type="Proteomes" id="UP001430953">
    <property type="component" value="Unassembled WGS sequence"/>
</dbReference>
<keyword evidence="2" id="KW-1185">Reference proteome</keyword>
<proteinExistence type="predicted"/>
<name>A0AAW2GKP0_9HYME</name>